<proteinExistence type="predicted"/>
<reference evidence="4" key="3">
    <citation type="submission" date="2025-04" db="UniProtKB">
        <authorList>
            <consortium name="RefSeq"/>
        </authorList>
    </citation>
    <scope>IDENTIFICATION</scope>
    <source>
        <strain evidence="4">CBS 781.70</strain>
    </source>
</reference>
<dbReference type="EMBL" id="ML975157">
    <property type="protein sequence ID" value="KAF1812728.1"/>
    <property type="molecule type" value="Genomic_DNA"/>
</dbReference>
<evidence type="ECO:0000313" key="2">
    <source>
        <dbReference type="EMBL" id="KAF1812728.1"/>
    </source>
</evidence>
<dbReference type="Proteomes" id="UP000504638">
    <property type="component" value="Unplaced"/>
</dbReference>
<reference evidence="2 4" key="1">
    <citation type="submission" date="2020-01" db="EMBL/GenBank/DDBJ databases">
        <authorList>
            <consortium name="DOE Joint Genome Institute"/>
            <person name="Haridas S."/>
            <person name="Albert R."/>
            <person name="Binder M."/>
            <person name="Bloem J."/>
            <person name="Labutti K."/>
            <person name="Salamov A."/>
            <person name="Andreopoulos B."/>
            <person name="Baker S.E."/>
            <person name="Barry K."/>
            <person name="Bills G."/>
            <person name="Bluhm B.H."/>
            <person name="Cannon C."/>
            <person name="Castanera R."/>
            <person name="Culley D.E."/>
            <person name="Daum C."/>
            <person name="Ezra D."/>
            <person name="Gonzalez J.B."/>
            <person name="Henrissat B."/>
            <person name="Kuo A."/>
            <person name="Liang C."/>
            <person name="Lipzen A."/>
            <person name="Lutzoni F."/>
            <person name="Magnuson J."/>
            <person name="Mondo S."/>
            <person name="Nolan M."/>
            <person name="Ohm R."/>
            <person name="Pangilinan J."/>
            <person name="Park H.-J."/>
            <person name="Ramirez L."/>
            <person name="Alfaro M."/>
            <person name="Sun H."/>
            <person name="Tritt A."/>
            <person name="Yoshinaga Y."/>
            <person name="Zwiers L.-H."/>
            <person name="Turgeon B.G."/>
            <person name="Goodwin S.B."/>
            <person name="Spatafora J.W."/>
            <person name="Crous P.W."/>
            <person name="Grigoriev I.V."/>
        </authorList>
    </citation>
    <scope>NUCLEOTIDE SEQUENCE</scope>
    <source>
        <strain evidence="2 4">CBS 781.70</strain>
    </source>
</reference>
<protein>
    <submittedName>
        <fullName evidence="2 4">Uncharacterized protein</fullName>
    </submittedName>
</protein>
<sequence>MENLSQHEFENSFILPSPESDFSDYIIPSATLLNSVPSQDPPNFSGTSQAVHSPDDPSGLLIADWRMKRHNADTTINVALQTLNSAYCALHVANDAAQRVIEMFDYQGKCPEHQTLVALQQRVAALEMKQPEQPPARKATKKKK</sequence>
<dbReference type="RefSeq" id="XP_033534359.1">
    <property type="nucleotide sequence ID" value="XM_033681871.1"/>
</dbReference>
<feature type="compositionally biased region" description="Polar residues" evidence="1">
    <location>
        <begin position="37"/>
        <end position="51"/>
    </location>
</feature>
<evidence type="ECO:0000313" key="3">
    <source>
        <dbReference type="Proteomes" id="UP000504638"/>
    </source>
</evidence>
<organism evidence="2">
    <name type="scientific">Eremomyces bilateralis CBS 781.70</name>
    <dbReference type="NCBI Taxonomy" id="1392243"/>
    <lineage>
        <taxon>Eukaryota</taxon>
        <taxon>Fungi</taxon>
        <taxon>Dikarya</taxon>
        <taxon>Ascomycota</taxon>
        <taxon>Pezizomycotina</taxon>
        <taxon>Dothideomycetes</taxon>
        <taxon>Dothideomycetes incertae sedis</taxon>
        <taxon>Eremomycetales</taxon>
        <taxon>Eremomycetaceae</taxon>
        <taxon>Eremomyces</taxon>
    </lineage>
</organism>
<keyword evidence="3" id="KW-1185">Reference proteome</keyword>
<evidence type="ECO:0000256" key="1">
    <source>
        <dbReference type="SAM" id="MobiDB-lite"/>
    </source>
</evidence>
<feature type="region of interest" description="Disordered" evidence="1">
    <location>
        <begin position="37"/>
        <end position="57"/>
    </location>
</feature>
<evidence type="ECO:0000313" key="4">
    <source>
        <dbReference type="RefSeq" id="XP_033534359.1"/>
    </source>
</evidence>
<gene>
    <name evidence="2 4" type="ORF">P152DRAFT_482191</name>
</gene>
<reference evidence="4" key="2">
    <citation type="submission" date="2020-04" db="EMBL/GenBank/DDBJ databases">
        <authorList>
            <consortium name="NCBI Genome Project"/>
        </authorList>
    </citation>
    <scope>NUCLEOTIDE SEQUENCE</scope>
    <source>
        <strain evidence="4">CBS 781.70</strain>
    </source>
</reference>
<name>A0A6G1G3Y6_9PEZI</name>
<dbReference type="AlphaFoldDB" id="A0A6G1G3Y6"/>
<dbReference type="GeneID" id="54422441"/>
<accession>A0A6G1G3Y6</accession>